<feature type="signal peptide" evidence="1">
    <location>
        <begin position="1"/>
        <end position="31"/>
    </location>
</feature>
<evidence type="ECO:0000256" key="1">
    <source>
        <dbReference type="SAM" id="SignalP"/>
    </source>
</evidence>
<reference evidence="2 3" key="1">
    <citation type="submission" date="2016-10" db="EMBL/GenBank/DDBJ databases">
        <title>Reductive evolution of mitochondrial metabolism and differential evolution of invasion-related proteins in Cryptosporidium.</title>
        <authorList>
            <person name="Liu S."/>
            <person name="Roellig D.M."/>
            <person name="Guo Y."/>
            <person name="Li N."/>
            <person name="Frace M.A."/>
            <person name="Tang K."/>
            <person name="Zhang L."/>
            <person name="Feng Y."/>
            <person name="Xiao L."/>
        </authorList>
    </citation>
    <scope>NUCLEOTIDE SEQUENCE [LARGE SCALE GENOMIC DNA]</scope>
    <source>
        <strain evidence="2">30847</strain>
    </source>
</reference>
<name>A0A1J4MZ52_9CRYT</name>
<dbReference type="GeneID" id="92367622"/>
<accession>A0A1J4MZ52</accession>
<protein>
    <submittedName>
        <fullName evidence="2">Uncharacterized protein</fullName>
    </submittedName>
</protein>
<evidence type="ECO:0000313" key="2">
    <source>
        <dbReference type="EMBL" id="OII78380.1"/>
    </source>
</evidence>
<feature type="chain" id="PRO_5012362577" evidence="1">
    <location>
        <begin position="32"/>
        <end position="155"/>
    </location>
</feature>
<evidence type="ECO:0000313" key="3">
    <source>
        <dbReference type="Proteomes" id="UP000186804"/>
    </source>
</evidence>
<dbReference type="Proteomes" id="UP000186804">
    <property type="component" value="Unassembled WGS sequence"/>
</dbReference>
<dbReference type="VEuPathDB" id="CryptoDB:cand_034380"/>
<sequence>MKYHMHINKEITYLLFLWFIVLHFVYQKVRCEDFEESWSPPEFEHYGRELLEYRGHHHHNHHNHYNGYRSNSYNHQYYQYNNQRPYYEERELIESNFHHHNNDHIWDHSFWDHSQHFFAFNFSTSTTTLPVTSIYTLAPTQTTTEIWTEQESPIP</sequence>
<proteinExistence type="predicted"/>
<keyword evidence="3" id="KW-1185">Reference proteome</keyword>
<organism evidence="2 3">
    <name type="scientific">Cryptosporidium andersoni</name>
    <dbReference type="NCBI Taxonomy" id="117008"/>
    <lineage>
        <taxon>Eukaryota</taxon>
        <taxon>Sar</taxon>
        <taxon>Alveolata</taxon>
        <taxon>Apicomplexa</taxon>
        <taxon>Conoidasida</taxon>
        <taxon>Coccidia</taxon>
        <taxon>Eucoccidiorida</taxon>
        <taxon>Eimeriorina</taxon>
        <taxon>Cryptosporidiidae</taxon>
        <taxon>Cryptosporidium</taxon>
    </lineage>
</organism>
<dbReference type="AlphaFoldDB" id="A0A1J4MZ52"/>
<feature type="non-terminal residue" evidence="2">
    <location>
        <position position="155"/>
    </location>
</feature>
<dbReference type="EMBL" id="LRBS01000002">
    <property type="protein sequence ID" value="OII78380.1"/>
    <property type="molecule type" value="Genomic_DNA"/>
</dbReference>
<gene>
    <name evidence="2" type="ORF">cand_034380</name>
</gene>
<dbReference type="RefSeq" id="XP_067070226.1">
    <property type="nucleotide sequence ID" value="XM_067213664.1"/>
</dbReference>
<comment type="caution">
    <text evidence="2">The sequence shown here is derived from an EMBL/GenBank/DDBJ whole genome shotgun (WGS) entry which is preliminary data.</text>
</comment>
<keyword evidence="1" id="KW-0732">Signal</keyword>